<feature type="region of interest" description="Disordered" evidence="1">
    <location>
        <begin position="1"/>
        <end position="608"/>
    </location>
</feature>
<feature type="region of interest" description="Disordered" evidence="1">
    <location>
        <begin position="904"/>
        <end position="923"/>
    </location>
</feature>
<feature type="compositionally biased region" description="Basic and acidic residues" evidence="1">
    <location>
        <begin position="667"/>
        <end position="689"/>
    </location>
</feature>
<proteinExistence type="predicted"/>
<protein>
    <submittedName>
        <fullName evidence="2">Uncharacterized protein</fullName>
    </submittedName>
</protein>
<feature type="compositionally biased region" description="Low complexity" evidence="1">
    <location>
        <begin position="1005"/>
        <end position="1020"/>
    </location>
</feature>
<reference evidence="2 3" key="1">
    <citation type="submission" date="2024-04" db="EMBL/GenBank/DDBJ databases">
        <title>Phyllosticta paracitricarpa is synonymous to the EU quarantine fungus P. citricarpa based on phylogenomic analyses.</title>
        <authorList>
            <consortium name="Lawrence Berkeley National Laboratory"/>
            <person name="Van ingen-buijs V.A."/>
            <person name="Van westerhoven A.C."/>
            <person name="Haridas S."/>
            <person name="Skiadas P."/>
            <person name="Martin F."/>
            <person name="Groenewald J.Z."/>
            <person name="Crous P.W."/>
            <person name="Seidl M.F."/>
        </authorList>
    </citation>
    <scope>NUCLEOTIDE SEQUENCE [LARGE SCALE GENOMIC DNA]</scope>
    <source>
        <strain evidence="2 3">CBS 141358</strain>
    </source>
</reference>
<feature type="compositionally biased region" description="Low complexity" evidence="1">
    <location>
        <begin position="261"/>
        <end position="273"/>
    </location>
</feature>
<feature type="compositionally biased region" description="Polar residues" evidence="1">
    <location>
        <begin position="431"/>
        <end position="441"/>
    </location>
</feature>
<feature type="compositionally biased region" description="Polar residues" evidence="1">
    <location>
        <begin position="506"/>
        <end position="529"/>
    </location>
</feature>
<keyword evidence="3" id="KW-1185">Reference proteome</keyword>
<name>A0ABR1NBU0_9PEZI</name>
<feature type="compositionally biased region" description="Low complexity" evidence="1">
    <location>
        <begin position="415"/>
        <end position="430"/>
    </location>
</feature>
<evidence type="ECO:0000256" key="1">
    <source>
        <dbReference type="SAM" id="MobiDB-lite"/>
    </source>
</evidence>
<sequence length="1261" mass="135476">MQPFYGNVQTSDQQPAAAYSNVRAATAPGNGGPIQDPYHGQSPHVRGRADLPRPPPMPPPPPHPPTHHAGAPAYNVKSYRQGSLQQPVPQAPPSAPHYAAQQGNWNRTSAAVGQPFRHSPPTGTNYPPPPPYPPARSQTLNQPTHAATIPSAPSSQQHQGYPPALNGPAAPNRHSTLQHQPAPYNSEISSSTNPYYNSDPSPPGASAQYHPPKPPLPARSKSKYVPEYAQPGQAPPASEYAVGSPVDIADGLGRHAHRTGSNNSNSNSNSSRQNHWHHSSHSISSGSNGASVPKPQPGLVNSSASQQSNYARSGSMSIPTTSPSTTATSSNSLPYPETSSFPNPAAWRLQDYDGRPSSSPGQRRQSFGAPSFGSSGMSPNLPRRRKSLSNSNRPVSPLVDSPTPFSLKKGLARGSSVSSVSSERSQRTSSIATEGRTSSSALGAGAPSDWEYYAPTPSADDVEDSEKYDKGPVELPANDYFGKIKTAGGGKDGLVMHELPAEPVANGSSQGPDSLLRSQKAQSSANPKTKAQPPGVMEAKPSPTDRANHLGASTKTVPGVESSKLVPNSTLSPKPTIAALQAARDEASRSPRPKPSVLNPKPSAPKLRAKDVIPDLDDWYQDSLDSYIQALRDESFAPDGPDKRKAFIEFVMYESELRNLPIPWEESLRFDDGSSDVGHTETRSHESEMVKNSIHGQRGPKTTLDIPTTPIERIDEDDEEYSPGGRPIIPRPPFGANRPAESSKSTGNTNANSAANSETSSQPPVATPTSSKFDESSTVAPSPLKHKGLESETTGQSSKEPLRAFVASPENMDEGTSNMFPMPLAPRPKCSTPGPSSKPPTSSPATETIMSRLKSLLENLPGIQNPDEHPLVHHVNSTLSAIPDSEPFLRSIRLAFGYQERDKREKFEAERQERQDKASRLNDELFDDNEITFAQLKEREKDEKQAEAARIKDEEHGLYEEYATQVFEKSYARLHDEIGVAMQLLEELDAAATAAEQRLKKDSSAAEASTTSTSADSYSANPPTLSTCAKILCSIHSFLAARHALVAAAVSARDGRYARSAFAPANAAGDQAKLKALESHFGHAQAEAALRASKEALELAKGIDLRCGEWVDLSRSKAEEWMASVASALEELAKEKIPRGEIEAKVLDGVAKGIEAWTQELALLICKNGDVTREVRRKEGVMKVDKATVDGLSKDEKTKLEEQAKSSVEAVEGEVERKVDSAVRFDGARERLVKALDGIGARDHIKRAKSVLAEPRIWIGK</sequence>
<feature type="compositionally biased region" description="Polar residues" evidence="1">
    <location>
        <begin position="299"/>
        <end position="312"/>
    </location>
</feature>
<feature type="compositionally biased region" description="Pro residues" evidence="1">
    <location>
        <begin position="52"/>
        <end position="64"/>
    </location>
</feature>
<dbReference type="EMBL" id="JBBPBF010000009">
    <property type="protein sequence ID" value="KAK7612663.1"/>
    <property type="molecule type" value="Genomic_DNA"/>
</dbReference>
<comment type="caution">
    <text evidence="2">The sequence shown here is derived from an EMBL/GenBank/DDBJ whole genome shotgun (WGS) entry which is preliminary data.</text>
</comment>
<evidence type="ECO:0000313" key="2">
    <source>
        <dbReference type="EMBL" id="KAK7612663.1"/>
    </source>
</evidence>
<feature type="compositionally biased region" description="Polar residues" evidence="1">
    <location>
        <begin position="136"/>
        <end position="159"/>
    </location>
</feature>
<organism evidence="2 3">
    <name type="scientific">Phyllosticta paracitricarpa</name>
    <dbReference type="NCBI Taxonomy" id="2016321"/>
    <lineage>
        <taxon>Eukaryota</taxon>
        <taxon>Fungi</taxon>
        <taxon>Dikarya</taxon>
        <taxon>Ascomycota</taxon>
        <taxon>Pezizomycotina</taxon>
        <taxon>Dothideomycetes</taxon>
        <taxon>Dothideomycetes incertae sedis</taxon>
        <taxon>Botryosphaeriales</taxon>
        <taxon>Phyllostictaceae</taxon>
        <taxon>Phyllosticta</taxon>
    </lineage>
</organism>
<evidence type="ECO:0000313" key="3">
    <source>
        <dbReference type="Proteomes" id="UP001367316"/>
    </source>
</evidence>
<feature type="compositionally biased region" description="Polar residues" evidence="1">
    <location>
        <begin position="186"/>
        <end position="199"/>
    </location>
</feature>
<feature type="compositionally biased region" description="Low complexity" evidence="1">
    <location>
        <begin position="742"/>
        <end position="761"/>
    </location>
</feature>
<feature type="region of interest" description="Disordered" evidence="1">
    <location>
        <begin position="667"/>
        <end position="849"/>
    </location>
</feature>
<dbReference type="Proteomes" id="UP001367316">
    <property type="component" value="Unassembled WGS sequence"/>
</dbReference>
<feature type="compositionally biased region" description="Low complexity" evidence="1">
    <location>
        <begin position="313"/>
        <end position="334"/>
    </location>
</feature>
<feature type="compositionally biased region" description="Polar residues" evidence="1">
    <location>
        <begin position="101"/>
        <end position="111"/>
    </location>
</feature>
<gene>
    <name evidence="2" type="ORF">JOL62DRAFT_435574</name>
</gene>
<feature type="compositionally biased region" description="Polar residues" evidence="1">
    <location>
        <begin position="762"/>
        <end position="780"/>
    </location>
</feature>
<accession>A0ABR1NBU0</accession>
<feature type="compositionally biased region" description="Low complexity" evidence="1">
    <location>
        <begin position="355"/>
        <end position="366"/>
    </location>
</feature>
<feature type="region of interest" description="Disordered" evidence="1">
    <location>
        <begin position="999"/>
        <end position="1021"/>
    </location>
</feature>